<comment type="caution">
    <text evidence="3">The sequence shown here is derived from an EMBL/GenBank/DDBJ whole genome shotgun (WGS) entry which is preliminary data.</text>
</comment>
<evidence type="ECO:0000259" key="2">
    <source>
        <dbReference type="Pfam" id="PF18879"/>
    </source>
</evidence>
<protein>
    <recommendedName>
        <fullName evidence="2">ESX-1 secretion-associated protein EspA/EspE-like domain-containing protein</fullName>
    </recommendedName>
</protein>
<dbReference type="InterPro" id="IPR043796">
    <property type="entry name" value="ESX-1_EspA/EspE-like"/>
</dbReference>
<feature type="region of interest" description="Disordered" evidence="1">
    <location>
        <begin position="219"/>
        <end position="276"/>
    </location>
</feature>
<evidence type="ECO:0000256" key="1">
    <source>
        <dbReference type="SAM" id="MobiDB-lite"/>
    </source>
</evidence>
<name>A0A0J6ZDR2_9MYCO</name>
<dbReference type="PATRIC" id="fig|37916.4.peg.834"/>
<dbReference type="AlphaFoldDB" id="A0A0J6ZDR2"/>
<feature type="domain" description="ESX-1 secretion-associated protein EspA/EspE-like" evidence="2">
    <location>
        <begin position="59"/>
        <end position="142"/>
    </location>
</feature>
<keyword evidence="4" id="KW-1185">Reference proteome</keyword>
<organism evidence="3 4">
    <name type="scientific">Mycolicibacterium chlorophenolicum</name>
    <dbReference type="NCBI Taxonomy" id="37916"/>
    <lineage>
        <taxon>Bacteria</taxon>
        <taxon>Bacillati</taxon>
        <taxon>Actinomycetota</taxon>
        <taxon>Actinomycetes</taxon>
        <taxon>Mycobacteriales</taxon>
        <taxon>Mycobacteriaceae</taxon>
        <taxon>Mycolicibacterium</taxon>
    </lineage>
</organism>
<reference evidence="3 4" key="1">
    <citation type="journal article" date="2015" name="Genome Biol. Evol.">
        <title>Characterization of Three Mycobacterium spp. with Potential Use in Bioremediation by Genome Sequencing and Comparative Genomics.</title>
        <authorList>
            <person name="Das S."/>
            <person name="Pettersson B.M."/>
            <person name="Behra P.R."/>
            <person name="Ramesh M."/>
            <person name="Dasgupta S."/>
            <person name="Bhattacharya A."/>
            <person name="Kirsebom L.A."/>
        </authorList>
    </citation>
    <scope>NUCLEOTIDE SEQUENCE [LARGE SCALE GENOMIC DNA]</scope>
    <source>
        <strain evidence="3 4">DSM 43826</strain>
    </source>
</reference>
<evidence type="ECO:0000313" key="4">
    <source>
        <dbReference type="Proteomes" id="UP000036513"/>
    </source>
</evidence>
<dbReference type="EMBL" id="JYNL01000008">
    <property type="protein sequence ID" value="KMO82896.1"/>
    <property type="molecule type" value="Genomic_DNA"/>
</dbReference>
<gene>
    <name evidence="3" type="ORF">MCHLDSM_00778</name>
</gene>
<dbReference type="Pfam" id="PF18879">
    <property type="entry name" value="EspA_EspE"/>
    <property type="match status" value="1"/>
</dbReference>
<accession>A0A0J6ZDR2</accession>
<feature type="compositionally biased region" description="Basic and acidic residues" evidence="1">
    <location>
        <begin position="222"/>
        <end position="239"/>
    </location>
</feature>
<dbReference type="Proteomes" id="UP000036513">
    <property type="component" value="Unassembled WGS sequence"/>
</dbReference>
<dbReference type="SMR" id="A0A0J6ZDR2"/>
<dbReference type="STRING" id="37916.MCHLDSM_00778"/>
<proteinExistence type="predicted"/>
<sequence length="276" mass="29056">MSLLGEALDLLRKYGDVVGVDWDDGPSVLDRAANTVTTFAGSPILAAAQVTIQGMKATTGSGEPQAGEAFTKSADLYEEAGNLLIDSAPKDDRWDGTAAGTYGDTNDIHRRLTLEVAEAEREMHAALSRLAAQVKGTRTDLQDAIDFLSDYDTSTSWMNAIPGGAAVKAAGDLGVAATQIGLAEASIAKLVAESAVVAHKIRTQQARYANAAGEELLDSNPDLEKKFPCGEPFGDERKTGTLPSRAQSDVPYTPPEHDGPPVVFPPATPYESSAPR</sequence>
<evidence type="ECO:0000313" key="3">
    <source>
        <dbReference type="EMBL" id="KMO82896.1"/>
    </source>
</evidence>
<dbReference type="RefSeq" id="WP_048468949.1">
    <property type="nucleotide sequence ID" value="NZ_JYNL01000008.1"/>
</dbReference>